<accession>A0A1F5TAP1</accession>
<keyword evidence="1" id="KW-1133">Transmembrane helix</keyword>
<evidence type="ECO:0008006" key="4">
    <source>
        <dbReference type="Google" id="ProtNLM"/>
    </source>
</evidence>
<organism evidence="2 3">
    <name type="scientific">Candidatus Falkowbacteria bacterium RIFOXYC2_FULL_48_21</name>
    <dbReference type="NCBI Taxonomy" id="1798005"/>
    <lineage>
        <taxon>Bacteria</taxon>
        <taxon>Candidatus Falkowiibacteriota</taxon>
    </lineage>
</organism>
<feature type="transmembrane region" description="Helical" evidence="1">
    <location>
        <begin position="17"/>
        <end position="38"/>
    </location>
</feature>
<reference evidence="2 3" key="1">
    <citation type="journal article" date="2016" name="Nat. Commun.">
        <title>Thousands of microbial genomes shed light on interconnected biogeochemical processes in an aquifer system.</title>
        <authorList>
            <person name="Anantharaman K."/>
            <person name="Brown C.T."/>
            <person name="Hug L.A."/>
            <person name="Sharon I."/>
            <person name="Castelle C.J."/>
            <person name="Probst A.J."/>
            <person name="Thomas B.C."/>
            <person name="Singh A."/>
            <person name="Wilkins M.J."/>
            <person name="Karaoz U."/>
            <person name="Brodie E.L."/>
            <person name="Williams K.H."/>
            <person name="Hubbard S.S."/>
            <person name="Banfield J.F."/>
        </authorList>
    </citation>
    <scope>NUCLEOTIDE SEQUENCE [LARGE SCALE GENOMIC DNA]</scope>
</reference>
<dbReference type="Proteomes" id="UP000178656">
    <property type="component" value="Unassembled WGS sequence"/>
</dbReference>
<dbReference type="AlphaFoldDB" id="A0A1F5TAP1"/>
<sequence length="198" mass="23173">MDENLQQFPKKDMFNPWTFWALFSLFLFCCWVLAMAVFPETHCDLYYVLMFPIIIAIALTLLSWSSCCSDDYWIKVPKTRLEGSKYLTLLNGKLCPATPGRWSREEMSELFFLYDGMAMEISFLDERGVRHELNFRVHFSAANPATEDFAKFYQWYYELHVKMPNADAVFEHMKGGNAQPMIFRIEFPINPTIPAINA</sequence>
<evidence type="ECO:0000256" key="1">
    <source>
        <dbReference type="SAM" id="Phobius"/>
    </source>
</evidence>
<comment type="caution">
    <text evidence="2">The sequence shown here is derived from an EMBL/GenBank/DDBJ whole genome shotgun (WGS) entry which is preliminary data.</text>
</comment>
<feature type="transmembrane region" description="Helical" evidence="1">
    <location>
        <begin position="45"/>
        <end position="64"/>
    </location>
</feature>
<proteinExistence type="predicted"/>
<evidence type="ECO:0000313" key="2">
    <source>
        <dbReference type="EMBL" id="OGF35843.1"/>
    </source>
</evidence>
<name>A0A1F5TAP1_9BACT</name>
<protein>
    <recommendedName>
        <fullName evidence="4">Transmembrane protein</fullName>
    </recommendedName>
</protein>
<evidence type="ECO:0000313" key="3">
    <source>
        <dbReference type="Proteomes" id="UP000178656"/>
    </source>
</evidence>
<dbReference type="EMBL" id="MFGM01000043">
    <property type="protein sequence ID" value="OGF35843.1"/>
    <property type="molecule type" value="Genomic_DNA"/>
</dbReference>
<keyword evidence="1" id="KW-0472">Membrane</keyword>
<gene>
    <name evidence="2" type="ORF">A2482_03635</name>
</gene>
<keyword evidence="1" id="KW-0812">Transmembrane</keyword>